<dbReference type="EMBL" id="ML210231">
    <property type="protein sequence ID" value="TFK22848.1"/>
    <property type="molecule type" value="Genomic_DNA"/>
</dbReference>
<evidence type="ECO:0000256" key="1">
    <source>
        <dbReference type="SAM" id="MobiDB-lite"/>
    </source>
</evidence>
<gene>
    <name evidence="2" type="ORF">FA15DRAFT_671095</name>
</gene>
<evidence type="ECO:0000313" key="2">
    <source>
        <dbReference type="EMBL" id="TFK22848.1"/>
    </source>
</evidence>
<name>A0A5C3L3U5_COPMA</name>
<accession>A0A5C3L3U5</accession>
<protein>
    <submittedName>
        <fullName evidence="2">Uncharacterized protein</fullName>
    </submittedName>
</protein>
<dbReference type="AlphaFoldDB" id="A0A5C3L3U5"/>
<reference evidence="2 3" key="1">
    <citation type="journal article" date="2019" name="Nat. Ecol. Evol.">
        <title>Megaphylogeny resolves global patterns of mushroom evolution.</title>
        <authorList>
            <person name="Varga T."/>
            <person name="Krizsan K."/>
            <person name="Foldi C."/>
            <person name="Dima B."/>
            <person name="Sanchez-Garcia M."/>
            <person name="Sanchez-Ramirez S."/>
            <person name="Szollosi G.J."/>
            <person name="Szarkandi J.G."/>
            <person name="Papp V."/>
            <person name="Albert L."/>
            <person name="Andreopoulos W."/>
            <person name="Angelini C."/>
            <person name="Antonin V."/>
            <person name="Barry K.W."/>
            <person name="Bougher N.L."/>
            <person name="Buchanan P."/>
            <person name="Buyck B."/>
            <person name="Bense V."/>
            <person name="Catcheside P."/>
            <person name="Chovatia M."/>
            <person name="Cooper J."/>
            <person name="Damon W."/>
            <person name="Desjardin D."/>
            <person name="Finy P."/>
            <person name="Geml J."/>
            <person name="Haridas S."/>
            <person name="Hughes K."/>
            <person name="Justo A."/>
            <person name="Karasinski D."/>
            <person name="Kautmanova I."/>
            <person name="Kiss B."/>
            <person name="Kocsube S."/>
            <person name="Kotiranta H."/>
            <person name="LaButti K.M."/>
            <person name="Lechner B.E."/>
            <person name="Liimatainen K."/>
            <person name="Lipzen A."/>
            <person name="Lukacs Z."/>
            <person name="Mihaltcheva S."/>
            <person name="Morgado L.N."/>
            <person name="Niskanen T."/>
            <person name="Noordeloos M.E."/>
            <person name="Ohm R.A."/>
            <person name="Ortiz-Santana B."/>
            <person name="Ovrebo C."/>
            <person name="Racz N."/>
            <person name="Riley R."/>
            <person name="Savchenko A."/>
            <person name="Shiryaev A."/>
            <person name="Soop K."/>
            <person name="Spirin V."/>
            <person name="Szebenyi C."/>
            <person name="Tomsovsky M."/>
            <person name="Tulloss R.E."/>
            <person name="Uehling J."/>
            <person name="Grigoriev I.V."/>
            <person name="Vagvolgyi C."/>
            <person name="Papp T."/>
            <person name="Martin F.M."/>
            <person name="Miettinen O."/>
            <person name="Hibbett D.S."/>
            <person name="Nagy L.G."/>
        </authorList>
    </citation>
    <scope>NUCLEOTIDE SEQUENCE [LARGE SCALE GENOMIC DNA]</scope>
    <source>
        <strain evidence="2 3">CBS 121175</strain>
    </source>
</reference>
<keyword evidence="3" id="KW-1185">Reference proteome</keyword>
<dbReference type="Proteomes" id="UP000307440">
    <property type="component" value="Unassembled WGS sequence"/>
</dbReference>
<evidence type="ECO:0000313" key="3">
    <source>
        <dbReference type="Proteomes" id="UP000307440"/>
    </source>
</evidence>
<sequence length="84" mass="9033">MADEACSIAFIACLDIFAGIWLDFASLRHSCTQDLCSCSCGEDAAYESETERRPLLAESNGSQPETEAIREQPTTLAGMELPSG</sequence>
<dbReference type="OrthoDB" id="3032222at2759"/>
<feature type="region of interest" description="Disordered" evidence="1">
    <location>
        <begin position="49"/>
        <end position="84"/>
    </location>
</feature>
<organism evidence="2 3">
    <name type="scientific">Coprinopsis marcescibilis</name>
    <name type="common">Agaric fungus</name>
    <name type="synonym">Psathyrella marcescibilis</name>
    <dbReference type="NCBI Taxonomy" id="230819"/>
    <lineage>
        <taxon>Eukaryota</taxon>
        <taxon>Fungi</taxon>
        <taxon>Dikarya</taxon>
        <taxon>Basidiomycota</taxon>
        <taxon>Agaricomycotina</taxon>
        <taxon>Agaricomycetes</taxon>
        <taxon>Agaricomycetidae</taxon>
        <taxon>Agaricales</taxon>
        <taxon>Agaricineae</taxon>
        <taxon>Psathyrellaceae</taxon>
        <taxon>Coprinopsis</taxon>
    </lineage>
</organism>
<proteinExistence type="predicted"/>